<dbReference type="SUPFAM" id="SSF54593">
    <property type="entry name" value="Glyoxalase/Bleomycin resistance protein/Dihydroxybiphenyl dioxygenase"/>
    <property type="match status" value="1"/>
</dbReference>
<name>A0ABQ5TSE5_9BACI</name>
<accession>A0ABQ5TSE5</accession>
<evidence type="ECO:0000259" key="2">
    <source>
        <dbReference type="PROSITE" id="PS51819"/>
    </source>
</evidence>
<keyword evidence="4" id="KW-1185">Reference proteome</keyword>
<dbReference type="InterPro" id="IPR029068">
    <property type="entry name" value="Glyas_Bleomycin-R_OHBP_Dase"/>
</dbReference>
<dbReference type="EMBL" id="BSKO01000001">
    <property type="protein sequence ID" value="GLO67857.1"/>
    <property type="molecule type" value="Genomic_DNA"/>
</dbReference>
<comment type="caution">
    <text evidence="3">The sequence shown here is derived from an EMBL/GenBank/DDBJ whole genome shotgun (WGS) entry which is preliminary data.</text>
</comment>
<feature type="domain" description="VOC" evidence="2">
    <location>
        <begin position="2"/>
        <end position="116"/>
    </location>
</feature>
<reference evidence="3 4" key="1">
    <citation type="submission" date="2023-02" db="EMBL/GenBank/DDBJ databases">
        <title>Oceanobacillus kimchii IFOP_LL358 isolated form Alexandrium catenella lab strain.</title>
        <authorList>
            <person name="Gajardo G."/>
            <person name="Ueki S."/>
            <person name="Maruyama F."/>
        </authorList>
    </citation>
    <scope>NUCLEOTIDE SEQUENCE [LARGE SCALE GENOMIC DNA]</scope>
    <source>
        <strain evidence="3 4">IFOP_LL358</strain>
    </source>
</reference>
<dbReference type="Gene3D" id="3.10.180.10">
    <property type="entry name" value="2,3-Dihydroxybiphenyl 1,2-Dioxygenase, domain 1"/>
    <property type="match status" value="1"/>
</dbReference>
<organism evidence="3 4">
    <name type="scientific">Oceanobacillus kimchii</name>
    <dbReference type="NCBI Taxonomy" id="746691"/>
    <lineage>
        <taxon>Bacteria</taxon>
        <taxon>Bacillati</taxon>
        <taxon>Bacillota</taxon>
        <taxon>Bacilli</taxon>
        <taxon>Bacillales</taxon>
        <taxon>Bacillaceae</taxon>
        <taxon>Oceanobacillus</taxon>
    </lineage>
</organism>
<evidence type="ECO:0000313" key="4">
    <source>
        <dbReference type="Proteomes" id="UP001275436"/>
    </source>
</evidence>
<keyword evidence="1" id="KW-0479">Metal-binding</keyword>
<gene>
    <name evidence="3" type="ORF">MACH08_36410</name>
</gene>
<dbReference type="Pfam" id="PF13669">
    <property type="entry name" value="Glyoxalase_4"/>
    <property type="match status" value="1"/>
</dbReference>
<dbReference type="InterPro" id="IPR037523">
    <property type="entry name" value="VOC_core"/>
</dbReference>
<dbReference type="PANTHER" id="PTHR43048:SF3">
    <property type="entry name" value="METHYLMALONYL-COA EPIMERASE, MITOCHONDRIAL"/>
    <property type="match status" value="1"/>
</dbReference>
<evidence type="ECO:0000256" key="1">
    <source>
        <dbReference type="ARBA" id="ARBA00022723"/>
    </source>
</evidence>
<dbReference type="PROSITE" id="PS51819">
    <property type="entry name" value="VOC"/>
    <property type="match status" value="1"/>
</dbReference>
<dbReference type="RefSeq" id="WP_317958359.1">
    <property type="nucleotide sequence ID" value="NZ_BSKO01000001.1"/>
</dbReference>
<proteinExistence type="predicted"/>
<dbReference type="Proteomes" id="UP001275436">
    <property type="component" value="Unassembled WGS sequence"/>
</dbReference>
<protein>
    <recommendedName>
        <fullName evidence="2">VOC domain-containing protein</fullName>
    </recommendedName>
</protein>
<sequence>MQFHHIAIEVTDLERSQKFYQLMFDLDVEQYLTFMDEQIVFLKRKEWRLELIQPSSPPSHSPHVHICFQVNNMEETIIYLKSLQIVPIEGPYEISNGWKSIFYEGPDQEIIELLQIKNT</sequence>
<dbReference type="PANTHER" id="PTHR43048">
    <property type="entry name" value="METHYLMALONYL-COA EPIMERASE"/>
    <property type="match status" value="1"/>
</dbReference>
<dbReference type="InterPro" id="IPR051785">
    <property type="entry name" value="MMCE/EMCE_epimerase"/>
</dbReference>
<evidence type="ECO:0000313" key="3">
    <source>
        <dbReference type="EMBL" id="GLO67857.1"/>
    </source>
</evidence>